<keyword evidence="4" id="KW-0472">Membrane</keyword>
<dbReference type="PANTHER" id="PTHR11360">
    <property type="entry name" value="MONOCARBOXYLATE TRANSPORTER"/>
    <property type="match status" value="1"/>
</dbReference>
<feature type="transmembrane region" description="Helical" evidence="4">
    <location>
        <begin position="239"/>
        <end position="259"/>
    </location>
</feature>
<feature type="domain" description="Major facilitator superfamily (MFS) profile" evidence="5">
    <location>
        <begin position="82"/>
        <end position="463"/>
    </location>
</feature>
<feature type="transmembrane region" description="Helical" evidence="4">
    <location>
        <begin position="150"/>
        <end position="168"/>
    </location>
</feature>
<name>A0AAI8YFZ8_9PEZI</name>
<feature type="transmembrane region" description="Helical" evidence="4">
    <location>
        <begin position="123"/>
        <end position="143"/>
    </location>
</feature>
<dbReference type="PROSITE" id="PS50850">
    <property type="entry name" value="MFS"/>
    <property type="match status" value="1"/>
</dbReference>
<feature type="transmembrane region" description="Helical" evidence="4">
    <location>
        <begin position="80"/>
        <end position="103"/>
    </location>
</feature>
<dbReference type="PANTHER" id="PTHR11360:SF177">
    <property type="entry name" value="RIBOFLAVIN TRANSPORTER MCH5"/>
    <property type="match status" value="1"/>
</dbReference>
<feature type="transmembrane region" description="Helical" evidence="4">
    <location>
        <begin position="282"/>
        <end position="305"/>
    </location>
</feature>
<dbReference type="AlphaFoldDB" id="A0AAI8YFZ8"/>
<keyword evidence="4" id="KW-1133">Transmembrane helix</keyword>
<feature type="transmembrane region" description="Helical" evidence="4">
    <location>
        <begin position="438"/>
        <end position="459"/>
    </location>
</feature>
<dbReference type="Proteomes" id="UP001295740">
    <property type="component" value="Unassembled WGS sequence"/>
</dbReference>
<dbReference type="InterPro" id="IPR050327">
    <property type="entry name" value="Proton-linked_MCT"/>
</dbReference>
<dbReference type="EMBL" id="CAUWAG010000006">
    <property type="protein sequence ID" value="CAJ2503448.1"/>
    <property type="molecule type" value="Genomic_DNA"/>
</dbReference>
<dbReference type="CDD" id="cd17352">
    <property type="entry name" value="MFS_MCT_SLC16"/>
    <property type="match status" value="1"/>
</dbReference>
<feature type="region of interest" description="Disordered" evidence="3">
    <location>
        <begin position="1"/>
        <end position="62"/>
    </location>
</feature>
<proteinExistence type="inferred from homology"/>
<keyword evidence="4" id="KW-0812">Transmembrane</keyword>
<evidence type="ECO:0000259" key="5">
    <source>
        <dbReference type="PROSITE" id="PS50850"/>
    </source>
</evidence>
<dbReference type="Pfam" id="PF07690">
    <property type="entry name" value="MFS_1"/>
    <property type="match status" value="1"/>
</dbReference>
<dbReference type="Gene3D" id="1.20.1250.20">
    <property type="entry name" value="MFS general substrate transporter like domains"/>
    <property type="match status" value="1"/>
</dbReference>
<dbReference type="SUPFAM" id="SSF103473">
    <property type="entry name" value="MFS general substrate transporter"/>
    <property type="match status" value="1"/>
</dbReference>
<feature type="transmembrane region" description="Helical" evidence="4">
    <location>
        <begin position="317"/>
        <end position="336"/>
    </location>
</feature>
<dbReference type="GO" id="GO:0022857">
    <property type="term" value="F:transmembrane transporter activity"/>
    <property type="evidence" value="ECO:0007669"/>
    <property type="project" value="InterPro"/>
</dbReference>
<evidence type="ECO:0000313" key="7">
    <source>
        <dbReference type="Proteomes" id="UP001295740"/>
    </source>
</evidence>
<dbReference type="GO" id="GO:0016020">
    <property type="term" value="C:membrane"/>
    <property type="evidence" value="ECO:0007669"/>
    <property type="project" value="UniProtKB-SubCell"/>
</dbReference>
<feature type="transmembrane region" description="Helical" evidence="4">
    <location>
        <begin position="174"/>
        <end position="195"/>
    </location>
</feature>
<comment type="caution">
    <text evidence="6">The sequence shown here is derived from an EMBL/GenBank/DDBJ whole genome shotgun (WGS) entry which is preliminary data.</text>
</comment>
<evidence type="ECO:0000256" key="3">
    <source>
        <dbReference type="SAM" id="MobiDB-lite"/>
    </source>
</evidence>
<protein>
    <submittedName>
        <fullName evidence="6">Uu.00g108420.m01.CDS01</fullName>
    </submittedName>
</protein>
<comment type="subcellular location">
    <subcellularLocation>
        <location evidence="1">Membrane</location>
        <topology evidence="1">Multi-pass membrane protein</topology>
    </subcellularLocation>
</comment>
<evidence type="ECO:0000256" key="4">
    <source>
        <dbReference type="SAM" id="Phobius"/>
    </source>
</evidence>
<dbReference type="InterPro" id="IPR036259">
    <property type="entry name" value="MFS_trans_sf"/>
</dbReference>
<accession>A0AAI8YFZ8</accession>
<feature type="transmembrane region" description="Helical" evidence="4">
    <location>
        <begin position="373"/>
        <end position="396"/>
    </location>
</feature>
<evidence type="ECO:0000256" key="2">
    <source>
        <dbReference type="ARBA" id="ARBA00006727"/>
    </source>
</evidence>
<dbReference type="InterPro" id="IPR011701">
    <property type="entry name" value="MFS"/>
</dbReference>
<gene>
    <name evidence="6" type="ORF">KHLLAP_LOCUS3916</name>
</gene>
<keyword evidence="7" id="KW-1185">Reference proteome</keyword>
<feature type="compositionally biased region" description="Basic and acidic residues" evidence="3">
    <location>
        <begin position="1"/>
        <end position="32"/>
    </location>
</feature>
<evidence type="ECO:0000313" key="6">
    <source>
        <dbReference type="EMBL" id="CAJ2503448.1"/>
    </source>
</evidence>
<sequence length="472" mass="51144">MDDRGEKAVESQRAARDAEGQRPPSSHEKDGVELNSNPNPQLFVVQDDGQPPSEEKSDAESGRAVTLMGDEMYPEGGLEAWLVVFGSWCGLTASLGLMNTIAIFQTYVSTHQLLGYSEGSVGWIFSVYTALCFFCGIYIGPLFDKYGPRWLIGSGSVIVVAGVMIMSICTQYWHFMLCFGILNGVGSSLLFTPSITAVGHYFRKRRGLASGLASTGGGVGGVIFPLMLQTLFERVGWAWAIRSLGFLCLFLLIFANLLIKKRLPPAKNASAHPDFKIFKEKAFLLLTIGVFMLEFGLFIPLAYISSYALASGFDETFAFQILPILNAASVLGRALPGWWADRIGPFNTNMLSIGVTIFACYVVWLPFGRTMPGLVVFAVLFGFATGNNISITPVCVGRLCHTQHYGRYYATCYTVVSVACLIGIPVGGSIVAAAGGDYWALIVFTGLTQVLSVAAIYAAKGVSVGWKPWTNF</sequence>
<reference evidence="6" key="1">
    <citation type="submission" date="2023-10" db="EMBL/GenBank/DDBJ databases">
        <authorList>
            <person name="Hackl T."/>
        </authorList>
    </citation>
    <scope>NUCLEOTIDE SEQUENCE</scope>
</reference>
<organism evidence="6 7">
    <name type="scientific">Anthostomella pinea</name>
    <dbReference type="NCBI Taxonomy" id="933095"/>
    <lineage>
        <taxon>Eukaryota</taxon>
        <taxon>Fungi</taxon>
        <taxon>Dikarya</taxon>
        <taxon>Ascomycota</taxon>
        <taxon>Pezizomycotina</taxon>
        <taxon>Sordariomycetes</taxon>
        <taxon>Xylariomycetidae</taxon>
        <taxon>Xylariales</taxon>
        <taxon>Xylariaceae</taxon>
        <taxon>Anthostomella</taxon>
    </lineage>
</organism>
<feature type="transmembrane region" description="Helical" evidence="4">
    <location>
        <begin position="207"/>
        <end position="227"/>
    </location>
</feature>
<feature type="transmembrane region" description="Helical" evidence="4">
    <location>
        <begin position="348"/>
        <end position="367"/>
    </location>
</feature>
<dbReference type="InterPro" id="IPR020846">
    <property type="entry name" value="MFS_dom"/>
</dbReference>
<evidence type="ECO:0000256" key="1">
    <source>
        <dbReference type="ARBA" id="ARBA00004141"/>
    </source>
</evidence>
<comment type="similarity">
    <text evidence="2">Belongs to the major facilitator superfamily. Monocarboxylate porter (TC 2.A.1.13) family.</text>
</comment>
<feature type="transmembrane region" description="Helical" evidence="4">
    <location>
        <begin position="408"/>
        <end position="432"/>
    </location>
</feature>